<protein>
    <submittedName>
        <fullName evidence="1">Uncharacterized protein</fullName>
    </submittedName>
</protein>
<name>A0A4U6UWG5_SETVI</name>
<dbReference type="AlphaFoldDB" id="A0A4U6UWG5"/>
<dbReference type="Proteomes" id="UP000298652">
    <property type="component" value="Chromosome 4"/>
</dbReference>
<sequence length="46" mass="5416">MLPCISASCRNSNWRKGEEQDASLHLCILQELKLKSSLDWWRKGKR</sequence>
<evidence type="ECO:0000313" key="1">
    <source>
        <dbReference type="EMBL" id="TKW21031.1"/>
    </source>
</evidence>
<accession>A0A4U6UWG5</accession>
<keyword evidence="2" id="KW-1185">Reference proteome</keyword>
<gene>
    <name evidence="1" type="ORF">SEVIR_4G188701v2</name>
</gene>
<organism evidence="1 2">
    <name type="scientific">Setaria viridis</name>
    <name type="common">Green bristlegrass</name>
    <name type="synonym">Setaria italica subsp. viridis</name>
    <dbReference type="NCBI Taxonomy" id="4556"/>
    <lineage>
        <taxon>Eukaryota</taxon>
        <taxon>Viridiplantae</taxon>
        <taxon>Streptophyta</taxon>
        <taxon>Embryophyta</taxon>
        <taxon>Tracheophyta</taxon>
        <taxon>Spermatophyta</taxon>
        <taxon>Magnoliopsida</taxon>
        <taxon>Liliopsida</taxon>
        <taxon>Poales</taxon>
        <taxon>Poaceae</taxon>
        <taxon>PACMAD clade</taxon>
        <taxon>Panicoideae</taxon>
        <taxon>Panicodae</taxon>
        <taxon>Paniceae</taxon>
        <taxon>Cenchrinae</taxon>
        <taxon>Setaria</taxon>
    </lineage>
</organism>
<reference evidence="1" key="1">
    <citation type="submission" date="2019-03" db="EMBL/GenBank/DDBJ databases">
        <title>WGS assembly of Setaria viridis.</title>
        <authorList>
            <person name="Huang P."/>
            <person name="Jenkins J."/>
            <person name="Grimwood J."/>
            <person name="Barry K."/>
            <person name="Healey A."/>
            <person name="Mamidi S."/>
            <person name="Sreedasyam A."/>
            <person name="Shu S."/>
            <person name="Feldman M."/>
            <person name="Wu J."/>
            <person name="Yu Y."/>
            <person name="Chen C."/>
            <person name="Johnson J."/>
            <person name="Rokhsar D."/>
            <person name="Baxter I."/>
            <person name="Schmutz J."/>
            <person name="Brutnell T."/>
            <person name="Kellogg E."/>
        </authorList>
    </citation>
    <scope>NUCLEOTIDE SEQUENCE [LARGE SCALE GENOMIC DNA]</scope>
</reference>
<dbReference type="Gramene" id="TKW21031">
    <property type="protein sequence ID" value="TKW21031"/>
    <property type="gene ID" value="SEVIR_4G188701v2"/>
</dbReference>
<proteinExistence type="predicted"/>
<evidence type="ECO:0000313" key="2">
    <source>
        <dbReference type="Proteomes" id="UP000298652"/>
    </source>
</evidence>
<dbReference type="EMBL" id="CM016555">
    <property type="protein sequence ID" value="TKW21031.1"/>
    <property type="molecule type" value="Genomic_DNA"/>
</dbReference>